<dbReference type="RefSeq" id="YP_007007330.1">
    <property type="nucleotide sequence ID" value="NC_019526.1"/>
</dbReference>
<dbReference type="OrthoDB" id="15322at10239"/>
<sequence>MNKNLIAVCAGLVLIFLCAVGYVSMYSSAHDTAVSFEENIKKYYDASESQLSTYTLTIQEKVQISDKYKDGLKEVIESYFKGREGADQNFVMSYVQQHVPNLDPKMYQELMVTIDSGREKFNNLQKMKIEQCTEYGKFRKGFWNSKILDKDVFPGKDIEHYCAVVSDTRTKNAMKTGVQEVIKL</sequence>
<organism evidence="1 2">
    <name type="scientific">Klebsiella phage vB_KleM_RaK2</name>
    <dbReference type="NCBI Taxonomy" id="1147094"/>
    <lineage>
        <taxon>Viruses</taxon>
        <taxon>Duplodnaviria</taxon>
        <taxon>Heunggongvirae</taxon>
        <taxon>Uroviricota</taxon>
        <taxon>Caudoviricetes</taxon>
        <taxon>Alcyoneusvirus</taxon>
        <taxon>Alcyoneusvirus RaK2</taxon>
    </lineage>
</organism>
<evidence type="ECO:0008006" key="3">
    <source>
        <dbReference type="Google" id="ProtNLM"/>
    </source>
</evidence>
<name>H6X3Y2_9CAUD</name>
<protein>
    <recommendedName>
        <fullName evidence="3">LEMA protein</fullName>
    </recommendedName>
</protein>
<dbReference type="GeneID" id="14012763"/>
<gene>
    <name evidence="1" type="ORF">RaK2_00175</name>
</gene>
<dbReference type="KEGG" id="vg:14012763"/>
<evidence type="ECO:0000313" key="1">
    <source>
        <dbReference type="EMBL" id="AFA44448.1"/>
    </source>
</evidence>
<dbReference type="Proteomes" id="UP000007524">
    <property type="component" value="Segment"/>
</dbReference>
<proteinExistence type="predicted"/>
<accession>H6X3Y2</accession>
<evidence type="ECO:0000313" key="2">
    <source>
        <dbReference type="Proteomes" id="UP000007524"/>
    </source>
</evidence>
<dbReference type="EMBL" id="JQ513383">
    <property type="protein sequence ID" value="AFA44448.1"/>
    <property type="molecule type" value="Genomic_DNA"/>
</dbReference>
<keyword evidence="2" id="KW-1185">Reference proteome</keyword>
<reference evidence="1 2" key="1">
    <citation type="journal article" date="2012" name="J. Virol.">
        <title>Genome of Klebsiella sp.-Infecting Bacteriophage vB_KleM_RaK2.</title>
        <authorList>
            <person name="Simoliunas E."/>
            <person name="Kaliniene L."/>
            <person name="Truncaite L."/>
            <person name="Klausa V."/>
            <person name="Zajanckauskaite A."/>
            <person name="Meskys R."/>
        </authorList>
    </citation>
    <scope>NUCLEOTIDE SEQUENCE [LARGE SCALE GENOMIC DNA]</scope>
</reference>